<evidence type="ECO:0000313" key="3">
    <source>
        <dbReference type="Proteomes" id="UP001225356"/>
    </source>
</evidence>
<keyword evidence="3" id="KW-1185">Reference proteome</keyword>
<dbReference type="Proteomes" id="UP001225356">
    <property type="component" value="Unassembled WGS sequence"/>
</dbReference>
<proteinExistence type="predicted"/>
<organism evidence="2 3">
    <name type="scientific">Streptosporangium lutulentum</name>
    <dbReference type="NCBI Taxonomy" id="1461250"/>
    <lineage>
        <taxon>Bacteria</taxon>
        <taxon>Bacillati</taxon>
        <taxon>Actinomycetota</taxon>
        <taxon>Actinomycetes</taxon>
        <taxon>Streptosporangiales</taxon>
        <taxon>Streptosporangiaceae</taxon>
        <taxon>Streptosporangium</taxon>
    </lineage>
</organism>
<sequence length="172" mass="19029">MNTPQTPEGVCRRPAIETPGRRAFMSKTLGVTAGLVGAAVVGAYAAPASAQGSKLRAQRKGLIMVHFANFHCTRPNDPGGIFESGVDDVSLKFDHIEIWRGEMKGGRTRNVDRQMVMSGPEMRVWALEHDNIGGDDLLGTQVIRQDEVSKGWRRAYFQVGADYYVDYNVWQS</sequence>
<evidence type="ECO:0000256" key="1">
    <source>
        <dbReference type="SAM" id="Phobius"/>
    </source>
</evidence>
<feature type="transmembrane region" description="Helical" evidence="1">
    <location>
        <begin position="29"/>
        <end position="50"/>
    </location>
</feature>
<dbReference type="EMBL" id="JAUSQU010000001">
    <property type="protein sequence ID" value="MDP9842266.1"/>
    <property type="molecule type" value="Genomic_DNA"/>
</dbReference>
<dbReference type="InterPro" id="IPR006311">
    <property type="entry name" value="TAT_signal"/>
</dbReference>
<keyword evidence="1" id="KW-0472">Membrane</keyword>
<keyword evidence="1" id="KW-0812">Transmembrane</keyword>
<accession>A0ABT9Q688</accession>
<dbReference type="PROSITE" id="PS51318">
    <property type="entry name" value="TAT"/>
    <property type="match status" value="1"/>
</dbReference>
<gene>
    <name evidence="2" type="ORF">J2853_001477</name>
</gene>
<keyword evidence="1" id="KW-1133">Transmembrane helix</keyword>
<protein>
    <submittedName>
        <fullName evidence="2">Uncharacterized protein</fullName>
    </submittedName>
</protein>
<reference evidence="2 3" key="1">
    <citation type="submission" date="2023-07" db="EMBL/GenBank/DDBJ databases">
        <title>Sequencing the genomes of 1000 actinobacteria strains.</title>
        <authorList>
            <person name="Klenk H.-P."/>
        </authorList>
    </citation>
    <scope>NUCLEOTIDE SEQUENCE [LARGE SCALE GENOMIC DNA]</scope>
    <source>
        <strain evidence="2 3">DSM 46740</strain>
    </source>
</reference>
<comment type="caution">
    <text evidence="2">The sequence shown here is derived from an EMBL/GenBank/DDBJ whole genome shotgun (WGS) entry which is preliminary data.</text>
</comment>
<dbReference type="RefSeq" id="WP_307556199.1">
    <property type="nucleotide sequence ID" value="NZ_JAUSQU010000001.1"/>
</dbReference>
<evidence type="ECO:0000313" key="2">
    <source>
        <dbReference type="EMBL" id="MDP9842266.1"/>
    </source>
</evidence>
<name>A0ABT9Q688_9ACTN</name>